<feature type="domain" description="Rab-GAP TBC" evidence="4">
    <location>
        <begin position="505"/>
        <end position="691"/>
    </location>
</feature>
<reference evidence="5" key="4">
    <citation type="submission" date="2025-08" db="UniProtKB">
        <authorList>
            <consortium name="Ensembl"/>
        </authorList>
    </citation>
    <scope>IDENTIFICATION</scope>
</reference>
<dbReference type="PANTHER" id="PTHR47219">
    <property type="entry name" value="RAB GTPASE-ACTIVATING PROTEIN 1-LIKE"/>
    <property type="match status" value="1"/>
</dbReference>
<dbReference type="SUPFAM" id="SSF47923">
    <property type="entry name" value="Ypt/Rab-GAP domain of gyp1p"/>
    <property type="match status" value="2"/>
</dbReference>
<feature type="coiled-coil region" evidence="2">
    <location>
        <begin position="932"/>
        <end position="987"/>
    </location>
</feature>
<dbReference type="GO" id="GO:0031267">
    <property type="term" value="F:small GTPase binding"/>
    <property type="evidence" value="ECO:0007669"/>
    <property type="project" value="UniProtKB-ARBA"/>
</dbReference>
<dbReference type="Pfam" id="PF12473">
    <property type="entry name" value="DUF3694"/>
    <property type="match status" value="1"/>
</dbReference>
<dbReference type="Proteomes" id="UP000314983">
    <property type="component" value="Chromosome 26"/>
</dbReference>
<reference evidence="5" key="5">
    <citation type="submission" date="2025-09" db="UniProtKB">
        <authorList>
            <consortium name="Ensembl"/>
        </authorList>
    </citation>
    <scope>IDENTIFICATION</scope>
</reference>
<keyword evidence="6" id="KW-1185">Reference proteome</keyword>
<keyword evidence="2" id="KW-0175">Coiled coil</keyword>
<evidence type="ECO:0000313" key="6">
    <source>
        <dbReference type="Proteomes" id="UP000314983"/>
    </source>
</evidence>
<dbReference type="Gene3D" id="1.10.10.750">
    <property type="entry name" value="Ypt/Rab-GAP domain of gyp1p, domain 1"/>
    <property type="match status" value="1"/>
</dbReference>
<keyword evidence="1" id="KW-0343">GTPase activation</keyword>
<name>A0A4W4GDI3_ELEEL</name>
<evidence type="ECO:0000313" key="5">
    <source>
        <dbReference type="Ensembl" id="ENSEEEP00000035618.2"/>
    </source>
</evidence>
<dbReference type="GO" id="GO:0005737">
    <property type="term" value="C:cytoplasm"/>
    <property type="evidence" value="ECO:0007669"/>
    <property type="project" value="UniProtKB-ARBA"/>
</dbReference>
<dbReference type="Pfam" id="PF00566">
    <property type="entry name" value="RabGAP-TBC"/>
    <property type="match status" value="1"/>
</dbReference>
<dbReference type="InterPro" id="IPR050302">
    <property type="entry name" value="Rab_GAP_TBC_domain"/>
</dbReference>
<evidence type="ECO:0000256" key="3">
    <source>
        <dbReference type="SAM" id="MobiDB-lite"/>
    </source>
</evidence>
<dbReference type="GO" id="GO:0005096">
    <property type="term" value="F:GTPase activator activity"/>
    <property type="evidence" value="ECO:0007669"/>
    <property type="project" value="UniProtKB-KW"/>
</dbReference>
<dbReference type="PROSITE" id="PS50086">
    <property type="entry name" value="TBC_RABGAP"/>
    <property type="match status" value="1"/>
</dbReference>
<feature type="region of interest" description="Disordered" evidence="3">
    <location>
        <begin position="436"/>
        <end position="471"/>
    </location>
</feature>
<dbReference type="AlphaFoldDB" id="A0A4W4GDI3"/>
<reference evidence="6" key="1">
    <citation type="journal article" date="2014" name="Science">
        <title>Nonhuman genetics. Genomic basis for the convergent evolution of electric organs.</title>
        <authorList>
            <person name="Gallant J.R."/>
            <person name="Traeger L.L."/>
            <person name="Volkening J.D."/>
            <person name="Moffett H."/>
            <person name="Chen P.H."/>
            <person name="Novina C.D."/>
            <person name="Phillips G.N.Jr."/>
            <person name="Anand R."/>
            <person name="Wells G.B."/>
            <person name="Pinch M."/>
            <person name="Guth R."/>
            <person name="Unguez G.A."/>
            <person name="Albert J.S."/>
            <person name="Zakon H.H."/>
            <person name="Samanta M.P."/>
            <person name="Sussman M.R."/>
        </authorList>
    </citation>
    <scope>NUCLEOTIDE SEQUENCE [LARGE SCALE GENOMIC DNA]</scope>
</reference>
<reference evidence="6" key="2">
    <citation type="journal article" date="2017" name="Sci. Adv.">
        <title>A tail of two voltages: Proteomic comparison of the three electric organs of the electric eel.</title>
        <authorList>
            <person name="Traeger L.L."/>
            <person name="Sabat G."/>
            <person name="Barrett-Wilt G.A."/>
            <person name="Wells G.B."/>
            <person name="Sussman M.R."/>
        </authorList>
    </citation>
    <scope>NUCLEOTIDE SEQUENCE [LARGE SCALE GENOMIC DNA]</scope>
</reference>
<dbReference type="Gene3D" id="1.10.472.80">
    <property type="entry name" value="Ypt/Rab-GAP domain of gyp1p, domain 3"/>
    <property type="match status" value="1"/>
</dbReference>
<gene>
    <name evidence="5" type="primary">rabgap1l</name>
</gene>
<dbReference type="InterPro" id="IPR035969">
    <property type="entry name" value="Rab-GAP_TBC_sf"/>
</dbReference>
<dbReference type="Gene3D" id="2.30.29.30">
    <property type="entry name" value="Pleckstrin-homology domain (PH domain)/Phosphotyrosine-binding domain (PTB)"/>
    <property type="match status" value="1"/>
</dbReference>
<evidence type="ECO:0000256" key="1">
    <source>
        <dbReference type="ARBA" id="ARBA00022468"/>
    </source>
</evidence>
<dbReference type="InterPro" id="IPR022164">
    <property type="entry name" value="Kinesin-like"/>
</dbReference>
<dbReference type="Gene3D" id="1.10.8.270">
    <property type="entry name" value="putative rabgap domain of human tbc1 domain family member 14 like domains"/>
    <property type="match status" value="1"/>
</dbReference>
<dbReference type="SUPFAM" id="SSF50729">
    <property type="entry name" value="PH domain-like"/>
    <property type="match status" value="1"/>
</dbReference>
<evidence type="ECO:0000259" key="4">
    <source>
        <dbReference type="PROSITE" id="PS50086"/>
    </source>
</evidence>
<dbReference type="PANTHER" id="PTHR47219:SF7">
    <property type="entry name" value="RAB GTPASE-ACTIVATING PROTEIN 1-LIKE"/>
    <property type="match status" value="1"/>
</dbReference>
<feature type="compositionally biased region" description="Low complexity" evidence="3">
    <location>
        <begin position="10"/>
        <end position="24"/>
    </location>
</feature>
<dbReference type="CDD" id="cd01211">
    <property type="entry name" value="PTB_Rab6GAP"/>
    <property type="match status" value="1"/>
</dbReference>
<dbReference type="FunFam" id="1.10.8.270:FF:000001">
    <property type="entry name" value="TBC1 domain family member 1"/>
    <property type="match status" value="1"/>
</dbReference>
<dbReference type="SMART" id="SM00164">
    <property type="entry name" value="TBC"/>
    <property type="match status" value="1"/>
</dbReference>
<dbReference type="FunFam" id="1.10.10.750:FF:000004">
    <property type="entry name" value="Putative rab gtpase-activating protein 1"/>
    <property type="match status" value="1"/>
</dbReference>
<sequence>MDYRTSLGKVSGSTESVSTVTSEEFVLVQPGAEGSPSSSEGRPRLKMSWNGSEQLQRAMEEVLEDELAREQRSKRPPSLGLNTTPAAVAGPAVEEEEDSVQFSKLSYLGCTWVKAPRNEPEAQSAMATLRAESPGPIPITLYVPNGPDGCVRIVDQASGIEIASFPIYKVLFCARGKENSLESDCFSFTESYRSTDDFQIHVFSCHIKEAVSRILYSFFTAFKRSSKAAADAREPSLPQSPDSDIFTFTVSLEVREDDGKGNFSPVPKDREKYYFKLRQGVQKKVMVTVQQISNKELGIERCFGMLLSPGQKVRNSDMHLLDMESMGKSADGKAYLITGTWNPNTPAFQALNEDTPKDKQVYLTVAVDLVVTEVVEPVRFLVEALAKVYPANERFWYFSRKAFSETFYLQLKQGAERGSQGDTMYEVVSLQRQLEKEGGARARLQSPGEEEEPEEDSDSEISSGTGDVSKDCPEKILESWGGILNRWQGNLSARPKGLSALVRPGVPEALRAEVWQLLSGCQDDQALLERYRILITKESAQESVITRDIHRTFPAHDYFKESHGDGQDSLYKICKAYSVYDEEIGYCQGQSFLAAVLLLHMPEEQAFCVLVKIMYEYGLRDLYKNNFEDLHCKFYQLERLIQEQLPELWGHFQDLNLEAHMYASQWFLTLFTAKFPLCMVFHITDLLLCEGLNIIFNVALALLKTSKEDLLQADFEGALKFFRVQLPKRYRAAENARRLMEQACNIKVPTKKLKKFEKEYHTQRERQLQQEDPIDRYQRENRRLQEASMRLEQENDDLAHELVTSKIALRNDLDQAEDKADVLNKELLSTKQRLVETEEEKRRQEEETAQIKEVFRRELEKAELEIKKTTAIIAEYKQICSQLSTRLERQQASTKEELEMVKSKVMACERCRELFSKEGPLHIPAVSQDNRDSDLDEEKDSLKAQLRELELELAQTKLQLVEAKCRIQELEHQRGVLMTEVQAAKNSWFSKTLGSLKTSAGSQAPSSPKEGQ</sequence>
<feature type="compositionally biased region" description="Acidic residues" evidence="3">
    <location>
        <begin position="448"/>
        <end position="459"/>
    </location>
</feature>
<proteinExistence type="predicted"/>
<dbReference type="InterPro" id="IPR000195">
    <property type="entry name" value="Rab-GAP-TBC_dom"/>
</dbReference>
<protein>
    <submittedName>
        <fullName evidence="5">RAB GTPase activating protein 1 like</fullName>
    </submittedName>
</protein>
<dbReference type="FunFam" id="1.10.472.80:FF:000007">
    <property type="entry name" value="Rab GTPase-activating protein 1 isoform X1"/>
    <property type="match status" value="1"/>
</dbReference>
<feature type="region of interest" description="Disordered" evidence="3">
    <location>
        <begin position="1"/>
        <end position="93"/>
    </location>
</feature>
<dbReference type="GeneTree" id="ENSGT00940000154611"/>
<dbReference type="Ensembl" id="ENSEEET00000036039.2">
    <property type="protein sequence ID" value="ENSEEEP00000035618.2"/>
    <property type="gene ID" value="ENSEEEG00000016729.2"/>
</dbReference>
<evidence type="ECO:0000256" key="2">
    <source>
        <dbReference type="SAM" id="Coils"/>
    </source>
</evidence>
<dbReference type="InterPro" id="IPR006020">
    <property type="entry name" value="PTB/PI_dom"/>
</dbReference>
<dbReference type="SMART" id="SM00462">
    <property type="entry name" value="PTB"/>
    <property type="match status" value="1"/>
</dbReference>
<feature type="coiled-coil region" evidence="2">
    <location>
        <begin position="774"/>
        <end position="879"/>
    </location>
</feature>
<reference evidence="5" key="3">
    <citation type="submission" date="2020-05" db="EMBL/GenBank/DDBJ databases">
        <title>Electrophorus electricus (electric eel) genome, fEleEle1, primary haplotype.</title>
        <authorList>
            <person name="Myers G."/>
            <person name="Meyer A."/>
            <person name="Fedrigo O."/>
            <person name="Formenti G."/>
            <person name="Rhie A."/>
            <person name="Tracey A."/>
            <person name="Sims Y."/>
            <person name="Jarvis E.D."/>
        </authorList>
    </citation>
    <scope>NUCLEOTIDE SEQUENCE [LARGE SCALE GENOMIC DNA]</scope>
</reference>
<accession>A0A4W4GDI3</accession>
<dbReference type="InterPro" id="IPR011993">
    <property type="entry name" value="PH-like_dom_sf"/>
</dbReference>
<organism evidence="5 6">
    <name type="scientific">Electrophorus electricus</name>
    <name type="common">Electric eel</name>
    <name type="synonym">Gymnotus electricus</name>
    <dbReference type="NCBI Taxonomy" id="8005"/>
    <lineage>
        <taxon>Eukaryota</taxon>
        <taxon>Metazoa</taxon>
        <taxon>Chordata</taxon>
        <taxon>Craniata</taxon>
        <taxon>Vertebrata</taxon>
        <taxon>Euteleostomi</taxon>
        <taxon>Actinopterygii</taxon>
        <taxon>Neopterygii</taxon>
        <taxon>Teleostei</taxon>
        <taxon>Ostariophysi</taxon>
        <taxon>Gymnotiformes</taxon>
        <taxon>Gymnotoidei</taxon>
        <taxon>Gymnotidae</taxon>
        <taxon>Electrophorus</taxon>
    </lineage>
</organism>